<evidence type="ECO:0000256" key="1">
    <source>
        <dbReference type="SAM" id="Phobius"/>
    </source>
</evidence>
<feature type="transmembrane region" description="Helical" evidence="1">
    <location>
        <begin position="120"/>
        <end position="140"/>
    </location>
</feature>
<gene>
    <name evidence="2" type="ORF">RUN39_v1_310025</name>
</gene>
<accession>A0A0S4TQY6</accession>
<keyword evidence="1" id="KW-0472">Membrane</keyword>
<name>A0A0S4TQY6_RALSL</name>
<proteinExistence type="predicted"/>
<organism evidence="2">
    <name type="scientific">Ralstonia solanacearum</name>
    <name type="common">Pseudomonas solanacearum</name>
    <dbReference type="NCBI Taxonomy" id="305"/>
    <lineage>
        <taxon>Bacteria</taxon>
        <taxon>Pseudomonadati</taxon>
        <taxon>Pseudomonadota</taxon>
        <taxon>Betaproteobacteria</taxon>
        <taxon>Burkholderiales</taxon>
        <taxon>Burkholderiaceae</taxon>
        <taxon>Ralstonia</taxon>
        <taxon>Ralstonia solanacearum species complex</taxon>
    </lineage>
</organism>
<reference evidence="2" key="1">
    <citation type="submission" date="2015-10" db="EMBL/GenBank/DDBJ databases">
        <authorList>
            <person name="Gilbert D.G."/>
        </authorList>
    </citation>
    <scope>NUCLEOTIDE SEQUENCE</scope>
    <source>
        <strain evidence="2">Phyl III-seqv23</strain>
    </source>
</reference>
<keyword evidence="1" id="KW-0812">Transmembrane</keyword>
<evidence type="ECO:0000313" key="2">
    <source>
        <dbReference type="EMBL" id="CUV12083.1"/>
    </source>
</evidence>
<dbReference type="PATRIC" id="fig|305.106.peg.2393"/>
<protein>
    <submittedName>
        <fullName evidence="2">Conserved hypothethical protein</fullName>
    </submittedName>
</protein>
<sequence>MVNHLSSVTTIHNGKDDPAVEPIRKISDLQRGRIAAKVHELKQATRLDERELYGVILADFGLADIGDLRRDQFKPAMEKLGRWISEAREDPTDAPAPVRRDRSCPGCTRLHSKLARTRRWMAIAACLVLLAGAAAAYVWLMAGCRR</sequence>
<dbReference type="AlphaFoldDB" id="A0A0S4TQY6"/>
<keyword evidence="1" id="KW-1133">Transmembrane helix</keyword>
<dbReference type="EMBL" id="LN899819">
    <property type="protein sequence ID" value="CUV12083.1"/>
    <property type="molecule type" value="Genomic_DNA"/>
</dbReference>